<evidence type="ECO:0000256" key="2">
    <source>
        <dbReference type="ARBA" id="ARBA00023163"/>
    </source>
</evidence>
<dbReference type="InterPro" id="IPR050140">
    <property type="entry name" value="SRY-related_HMG-box_TF-like"/>
</dbReference>
<keyword evidence="6" id="KW-1185">Reference proteome</keyword>
<keyword evidence="1 3" id="KW-0238">DNA-binding</keyword>
<dbReference type="GO" id="GO:0005634">
    <property type="term" value="C:nucleus"/>
    <property type="evidence" value="ECO:0007669"/>
    <property type="project" value="UniProtKB-UniRule"/>
</dbReference>
<organism evidence="5 6">
    <name type="scientific">Mycena rosella</name>
    <name type="common">Pink bonnet</name>
    <name type="synonym">Agaricus rosellus</name>
    <dbReference type="NCBI Taxonomy" id="1033263"/>
    <lineage>
        <taxon>Eukaryota</taxon>
        <taxon>Fungi</taxon>
        <taxon>Dikarya</taxon>
        <taxon>Basidiomycota</taxon>
        <taxon>Agaricomycotina</taxon>
        <taxon>Agaricomycetes</taxon>
        <taxon>Agaricomycetidae</taxon>
        <taxon>Agaricales</taxon>
        <taxon>Marasmiineae</taxon>
        <taxon>Mycenaceae</taxon>
        <taxon>Mycena</taxon>
    </lineage>
</organism>
<reference evidence="5" key="1">
    <citation type="submission" date="2023-03" db="EMBL/GenBank/DDBJ databases">
        <title>Massive genome expansion in bonnet fungi (Mycena s.s.) driven by repeated elements and novel gene families across ecological guilds.</title>
        <authorList>
            <consortium name="Lawrence Berkeley National Laboratory"/>
            <person name="Harder C.B."/>
            <person name="Miyauchi S."/>
            <person name="Viragh M."/>
            <person name="Kuo A."/>
            <person name="Thoen E."/>
            <person name="Andreopoulos B."/>
            <person name="Lu D."/>
            <person name="Skrede I."/>
            <person name="Drula E."/>
            <person name="Henrissat B."/>
            <person name="Morin E."/>
            <person name="Kohler A."/>
            <person name="Barry K."/>
            <person name="LaButti K."/>
            <person name="Morin E."/>
            <person name="Salamov A."/>
            <person name="Lipzen A."/>
            <person name="Mereny Z."/>
            <person name="Hegedus B."/>
            <person name="Baldrian P."/>
            <person name="Stursova M."/>
            <person name="Weitz H."/>
            <person name="Taylor A."/>
            <person name="Grigoriev I.V."/>
            <person name="Nagy L.G."/>
            <person name="Martin F."/>
            <person name="Kauserud H."/>
        </authorList>
    </citation>
    <scope>NUCLEOTIDE SEQUENCE</scope>
    <source>
        <strain evidence="5">CBHHK067</strain>
    </source>
</reference>
<dbReference type="SMART" id="SM00398">
    <property type="entry name" value="HMG"/>
    <property type="match status" value="1"/>
</dbReference>
<dbReference type="GO" id="GO:0000122">
    <property type="term" value="P:negative regulation of transcription by RNA polymerase II"/>
    <property type="evidence" value="ECO:0007669"/>
    <property type="project" value="TreeGrafter"/>
</dbReference>
<evidence type="ECO:0000313" key="6">
    <source>
        <dbReference type="Proteomes" id="UP001221757"/>
    </source>
</evidence>
<dbReference type="PROSITE" id="PS50118">
    <property type="entry name" value="HMG_BOX_2"/>
    <property type="match status" value="1"/>
</dbReference>
<dbReference type="Pfam" id="PF00505">
    <property type="entry name" value="HMG_box"/>
    <property type="match status" value="1"/>
</dbReference>
<sequence length="74" mass="8745">GHIPRPRNAFILFRCDYARQNQRSVQDHDQNDVSRMVGNLWRSMNEEQRAPWVVMADAEKIKHAAIYPGYKYTP</sequence>
<evidence type="ECO:0000256" key="1">
    <source>
        <dbReference type="ARBA" id="ARBA00023125"/>
    </source>
</evidence>
<feature type="non-terminal residue" evidence="5">
    <location>
        <position position="1"/>
    </location>
</feature>
<dbReference type="GO" id="GO:0030154">
    <property type="term" value="P:cell differentiation"/>
    <property type="evidence" value="ECO:0007669"/>
    <property type="project" value="TreeGrafter"/>
</dbReference>
<dbReference type="EMBL" id="JARKIE010000148">
    <property type="protein sequence ID" value="KAJ7675467.1"/>
    <property type="molecule type" value="Genomic_DNA"/>
</dbReference>
<gene>
    <name evidence="5" type="ORF">B0H17DRAFT_837589</name>
</gene>
<dbReference type="InterPro" id="IPR036910">
    <property type="entry name" value="HMG_box_dom_sf"/>
</dbReference>
<dbReference type="Gene3D" id="1.10.30.10">
    <property type="entry name" value="High mobility group box domain"/>
    <property type="match status" value="1"/>
</dbReference>
<dbReference type="Proteomes" id="UP001221757">
    <property type="component" value="Unassembled WGS sequence"/>
</dbReference>
<protein>
    <submittedName>
        <fullName evidence="5">High mobility group box domain-containing protein</fullName>
    </submittedName>
</protein>
<name>A0AAD7D2L4_MYCRO</name>
<dbReference type="PANTHER" id="PTHR10270:SF161">
    <property type="entry name" value="SEX-DETERMINING REGION Y PROTEIN"/>
    <property type="match status" value="1"/>
</dbReference>
<dbReference type="CDD" id="cd01389">
    <property type="entry name" value="HMG-box_ROX1-like"/>
    <property type="match status" value="1"/>
</dbReference>
<accession>A0AAD7D2L4</accession>
<evidence type="ECO:0000256" key="3">
    <source>
        <dbReference type="PROSITE-ProRule" id="PRU00267"/>
    </source>
</evidence>
<evidence type="ECO:0000313" key="5">
    <source>
        <dbReference type="EMBL" id="KAJ7675467.1"/>
    </source>
</evidence>
<evidence type="ECO:0000259" key="4">
    <source>
        <dbReference type="PROSITE" id="PS50118"/>
    </source>
</evidence>
<dbReference type="GO" id="GO:0001228">
    <property type="term" value="F:DNA-binding transcription activator activity, RNA polymerase II-specific"/>
    <property type="evidence" value="ECO:0007669"/>
    <property type="project" value="TreeGrafter"/>
</dbReference>
<dbReference type="SUPFAM" id="SSF47095">
    <property type="entry name" value="HMG-box"/>
    <property type="match status" value="1"/>
</dbReference>
<feature type="domain" description="HMG box" evidence="4">
    <location>
        <begin position="3"/>
        <end position="71"/>
    </location>
</feature>
<feature type="DNA-binding region" description="HMG box" evidence="3">
    <location>
        <begin position="3"/>
        <end position="71"/>
    </location>
</feature>
<dbReference type="InterPro" id="IPR009071">
    <property type="entry name" value="HMG_box_dom"/>
</dbReference>
<dbReference type="AlphaFoldDB" id="A0AAD7D2L4"/>
<comment type="caution">
    <text evidence="5">The sequence shown here is derived from an EMBL/GenBank/DDBJ whole genome shotgun (WGS) entry which is preliminary data.</text>
</comment>
<proteinExistence type="predicted"/>
<keyword evidence="2" id="KW-0804">Transcription</keyword>
<keyword evidence="3" id="KW-0539">Nucleus</keyword>
<dbReference type="GO" id="GO:0000978">
    <property type="term" value="F:RNA polymerase II cis-regulatory region sequence-specific DNA binding"/>
    <property type="evidence" value="ECO:0007669"/>
    <property type="project" value="TreeGrafter"/>
</dbReference>
<feature type="non-terminal residue" evidence="5">
    <location>
        <position position="74"/>
    </location>
</feature>
<dbReference type="PANTHER" id="PTHR10270">
    <property type="entry name" value="SOX TRANSCRIPTION FACTOR"/>
    <property type="match status" value="1"/>
</dbReference>